<feature type="transmembrane region" description="Helical" evidence="9">
    <location>
        <begin position="171"/>
        <end position="193"/>
    </location>
</feature>
<keyword evidence="4 9" id="KW-1133">Transmembrane helix</keyword>
<dbReference type="SMART" id="SM00283">
    <property type="entry name" value="MA"/>
    <property type="match status" value="1"/>
</dbReference>
<dbReference type="CDD" id="cd06225">
    <property type="entry name" value="HAMP"/>
    <property type="match status" value="1"/>
</dbReference>
<dbReference type="CDD" id="cd11386">
    <property type="entry name" value="MCP_signal"/>
    <property type="match status" value="1"/>
</dbReference>
<keyword evidence="2" id="KW-0145">Chemotaxis</keyword>
<dbReference type="Pfam" id="PF00672">
    <property type="entry name" value="HAMP"/>
    <property type="match status" value="1"/>
</dbReference>
<evidence type="ECO:0000256" key="1">
    <source>
        <dbReference type="ARBA" id="ARBA00004141"/>
    </source>
</evidence>
<evidence type="ECO:0000259" key="11">
    <source>
        <dbReference type="PROSITE" id="PS50885"/>
    </source>
</evidence>
<dbReference type="Pfam" id="PF00015">
    <property type="entry name" value="MCPsignal"/>
    <property type="match status" value="1"/>
</dbReference>
<dbReference type="GO" id="GO:0007165">
    <property type="term" value="P:signal transduction"/>
    <property type="evidence" value="ECO:0007669"/>
    <property type="project" value="UniProtKB-KW"/>
</dbReference>
<evidence type="ECO:0000259" key="10">
    <source>
        <dbReference type="PROSITE" id="PS50111"/>
    </source>
</evidence>
<evidence type="ECO:0000256" key="5">
    <source>
        <dbReference type="ARBA" id="ARBA00023136"/>
    </source>
</evidence>
<evidence type="ECO:0000313" key="12">
    <source>
        <dbReference type="EMBL" id="SFJ60308.1"/>
    </source>
</evidence>
<proteinExistence type="inferred from homology"/>
<sequence length="523" mass="56358">MSLAKLNNVSVGKKLGASFALLVLLTVIVAVISVTTLQSYNQRSLIVAGASSAESYLLDARTEEKNFQLRQDDEYRANAESLVDQAVETLLPLKDVLASVENDEKIDFIAENAEVYKRQLEELAKNMERNPSAVSDSEEALRKTARAMVDEAVSLQEIQVGRMEDQYSSALLQLAVLTIAAVVLGTLIAWFMIRSITNPINQTVEVANRVASGDLTVRVDADRGDEFGTLLAAFSTMVTSLRELIKEIDSGSASIASSSEELSAVTRETRQGVNDQQSQTDQVATAMNEMVATVNDVAKSAESAFNAAQYASQKSNEGDEAGKEALKFVTDLNGHISNVMQKLHGLQSDTQNIGTVLDVIKSVAEQTNLLALNAAIEAARAGEQGRGFAVVADEVRSLAQRTQSSAEEIETLINNLVTSTEGSVTTMEESIKLGEQTLERAELAGTTIREMADAVEEIRQYNSQIATAAEQQASVAEDINQNVTRIRDVGEHSAASTEQVSSASEELARLAEGLSTQVGRFKV</sequence>
<evidence type="ECO:0000256" key="8">
    <source>
        <dbReference type="PROSITE-ProRule" id="PRU00284"/>
    </source>
</evidence>
<evidence type="ECO:0000256" key="2">
    <source>
        <dbReference type="ARBA" id="ARBA00022500"/>
    </source>
</evidence>
<feature type="domain" description="Methyl-accepting transducer" evidence="10">
    <location>
        <begin position="251"/>
        <end position="487"/>
    </location>
</feature>
<name>A0A1I3SNH6_9GAMM</name>
<keyword evidence="3 9" id="KW-0812">Transmembrane</keyword>
<keyword evidence="5 9" id="KW-0472">Membrane</keyword>
<dbReference type="InterPro" id="IPR003660">
    <property type="entry name" value="HAMP_dom"/>
</dbReference>
<evidence type="ECO:0000256" key="7">
    <source>
        <dbReference type="ARBA" id="ARBA00029447"/>
    </source>
</evidence>
<dbReference type="RefSeq" id="WP_091702621.1">
    <property type="nucleotide sequence ID" value="NZ_BMYN01000001.1"/>
</dbReference>
<dbReference type="InterPro" id="IPR004089">
    <property type="entry name" value="MCPsignal_dom"/>
</dbReference>
<accession>A0A1I3SNH6</accession>
<dbReference type="EMBL" id="FOSC01000004">
    <property type="protein sequence ID" value="SFJ60308.1"/>
    <property type="molecule type" value="Genomic_DNA"/>
</dbReference>
<feature type="transmembrane region" description="Helical" evidence="9">
    <location>
        <begin position="15"/>
        <end position="37"/>
    </location>
</feature>
<evidence type="ECO:0000256" key="4">
    <source>
        <dbReference type="ARBA" id="ARBA00022989"/>
    </source>
</evidence>
<dbReference type="Proteomes" id="UP000199445">
    <property type="component" value="Unassembled WGS sequence"/>
</dbReference>
<dbReference type="PROSITE" id="PS50885">
    <property type="entry name" value="HAMP"/>
    <property type="match status" value="1"/>
</dbReference>
<dbReference type="PANTHER" id="PTHR32089:SF120">
    <property type="entry name" value="METHYL-ACCEPTING CHEMOTAXIS PROTEIN TLPQ"/>
    <property type="match status" value="1"/>
</dbReference>
<evidence type="ECO:0000256" key="6">
    <source>
        <dbReference type="ARBA" id="ARBA00023224"/>
    </source>
</evidence>
<dbReference type="PANTHER" id="PTHR32089">
    <property type="entry name" value="METHYL-ACCEPTING CHEMOTAXIS PROTEIN MCPB"/>
    <property type="match status" value="1"/>
</dbReference>
<keyword evidence="6 8" id="KW-0807">Transducer</keyword>
<reference evidence="12 13" key="1">
    <citation type="submission" date="2016-10" db="EMBL/GenBank/DDBJ databases">
        <authorList>
            <person name="de Groot N.N."/>
        </authorList>
    </citation>
    <scope>NUCLEOTIDE SEQUENCE [LARGE SCALE GENOMIC DNA]</scope>
    <source>
        <strain evidence="12 13">IBRC-M 10445</strain>
    </source>
</reference>
<comment type="subcellular location">
    <subcellularLocation>
        <location evidence="1">Membrane</location>
        <topology evidence="1">Multi-pass membrane protein</topology>
    </subcellularLocation>
</comment>
<dbReference type="SMART" id="SM00304">
    <property type="entry name" value="HAMP"/>
    <property type="match status" value="2"/>
</dbReference>
<dbReference type="Gene3D" id="1.10.287.950">
    <property type="entry name" value="Methyl-accepting chemotaxis protein"/>
    <property type="match status" value="1"/>
</dbReference>
<dbReference type="GO" id="GO:0016020">
    <property type="term" value="C:membrane"/>
    <property type="evidence" value="ECO:0007669"/>
    <property type="project" value="UniProtKB-SubCell"/>
</dbReference>
<gene>
    <name evidence="12" type="ORF">SAMN05216429_10428</name>
</gene>
<evidence type="ECO:0000313" key="13">
    <source>
        <dbReference type="Proteomes" id="UP000199445"/>
    </source>
</evidence>
<evidence type="ECO:0000256" key="3">
    <source>
        <dbReference type="ARBA" id="ARBA00022692"/>
    </source>
</evidence>
<protein>
    <submittedName>
        <fullName evidence="12">Methyl-accepting chemotaxis protein</fullName>
    </submittedName>
</protein>
<evidence type="ECO:0000256" key="9">
    <source>
        <dbReference type="SAM" id="Phobius"/>
    </source>
</evidence>
<dbReference type="GO" id="GO:0006935">
    <property type="term" value="P:chemotaxis"/>
    <property type="evidence" value="ECO:0007669"/>
    <property type="project" value="UniProtKB-KW"/>
</dbReference>
<dbReference type="FunFam" id="1.10.287.950:FF:000001">
    <property type="entry name" value="Methyl-accepting chemotaxis sensory transducer"/>
    <property type="match status" value="1"/>
</dbReference>
<feature type="domain" description="HAMP" evidence="11">
    <location>
        <begin position="194"/>
        <end position="246"/>
    </location>
</feature>
<dbReference type="SUPFAM" id="SSF58104">
    <property type="entry name" value="Methyl-accepting chemotaxis protein (MCP) signaling domain"/>
    <property type="match status" value="1"/>
</dbReference>
<comment type="similarity">
    <text evidence="7">Belongs to the methyl-accepting chemotaxis (MCP) protein family.</text>
</comment>
<dbReference type="AlphaFoldDB" id="A0A1I3SNH6"/>
<keyword evidence="13" id="KW-1185">Reference proteome</keyword>
<organism evidence="12 13">
    <name type="scientific">Marinobacter persicus</name>
    <dbReference type="NCBI Taxonomy" id="930118"/>
    <lineage>
        <taxon>Bacteria</taxon>
        <taxon>Pseudomonadati</taxon>
        <taxon>Pseudomonadota</taxon>
        <taxon>Gammaproteobacteria</taxon>
        <taxon>Pseudomonadales</taxon>
        <taxon>Marinobacteraceae</taxon>
        <taxon>Marinobacter</taxon>
    </lineage>
</organism>
<dbReference type="PROSITE" id="PS50111">
    <property type="entry name" value="CHEMOTAXIS_TRANSDUC_2"/>
    <property type="match status" value="1"/>
</dbReference>
<dbReference type="OrthoDB" id="8724845at2"/>